<evidence type="ECO:0000256" key="1">
    <source>
        <dbReference type="SAM" id="MobiDB-lite"/>
    </source>
</evidence>
<accession>M8B9Q1</accession>
<organism evidence="2">
    <name type="scientific">Aegilops tauschii</name>
    <name type="common">Tausch's goatgrass</name>
    <name type="synonym">Aegilops squarrosa</name>
    <dbReference type="NCBI Taxonomy" id="37682"/>
    <lineage>
        <taxon>Eukaryota</taxon>
        <taxon>Viridiplantae</taxon>
        <taxon>Streptophyta</taxon>
        <taxon>Embryophyta</taxon>
        <taxon>Tracheophyta</taxon>
        <taxon>Spermatophyta</taxon>
        <taxon>Magnoliopsida</taxon>
        <taxon>Liliopsida</taxon>
        <taxon>Poales</taxon>
        <taxon>Poaceae</taxon>
        <taxon>BOP clade</taxon>
        <taxon>Pooideae</taxon>
        <taxon>Triticodae</taxon>
        <taxon>Triticeae</taxon>
        <taxon>Triticinae</taxon>
        <taxon>Aegilops</taxon>
    </lineage>
</organism>
<dbReference type="EnsemblPlants" id="EMT10721">
    <property type="protein sequence ID" value="EMT10721"/>
    <property type="gene ID" value="F775_31488"/>
</dbReference>
<proteinExistence type="predicted"/>
<feature type="compositionally biased region" description="Basic and acidic residues" evidence="1">
    <location>
        <begin position="33"/>
        <end position="42"/>
    </location>
</feature>
<protein>
    <submittedName>
        <fullName evidence="2">Uncharacterized protein</fullName>
    </submittedName>
</protein>
<feature type="region of interest" description="Disordered" evidence="1">
    <location>
        <begin position="1"/>
        <end position="48"/>
    </location>
</feature>
<reference evidence="2" key="1">
    <citation type="submission" date="2015-06" db="UniProtKB">
        <authorList>
            <consortium name="EnsemblPlants"/>
        </authorList>
    </citation>
    <scope>IDENTIFICATION</scope>
</reference>
<name>M8B9Q1_AEGTA</name>
<dbReference type="AlphaFoldDB" id="M8B9Q1"/>
<sequence length="200" mass="21666">MATVPSKPEPLSDVSDLNLQDKEAGLTNGLADSSDKNDKEAPSPEINSAPLFGCQGACSMWERSPFEAGKLLEIVAFHNLGEESLEGDKVIDIGQKVLNALDDLPAADLAPFLACDDIEGNPNPWVQVEPRGRRQGAHTVAPVDNTGDVDGLGEQGVDEFEDVFWLTKIRQHRVSRRSTKSRPRALVGVRSGPGVFVFNY</sequence>
<evidence type="ECO:0000313" key="2">
    <source>
        <dbReference type="EnsemblPlants" id="EMT10721"/>
    </source>
</evidence>